<dbReference type="Proteomes" id="UP001138661">
    <property type="component" value="Unassembled WGS sequence"/>
</dbReference>
<dbReference type="RefSeq" id="WP_219500856.1">
    <property type="nucleotide sequence ID" value="NZ_JAHXDN010000002.1"/>
</dbReference>
<name>A0A9X1FU90_9RHOB</name>
<protein>
    <submittedName>
        <fullName evidence="1">Sarcosine oxidase subunit gamma</fullName>
    </submittedName>
</protein>
<accession>A0A9X1FU90</accession>
<comment type="caution">
    <text evidence="1">The sequence shown here is derived from an EMBL/GenBank/DDBJ whole genome shotgun (WGS) entry which is preliminary data.</text>
</comment>
<keyword evidence="2" id="KW-1185">Reference proteome</keyword>
<evidence type="ECO:0000313" key="2">
    <source>
        <dbReference type="Proteomes" id="UP001138661"/>
    </source>
</evidence>
<dbReference type="EMBL" id="JAHXDN010000002">
    <property type="protein sequence ID" value="MBW4707752.1"/>
    <property type="molecule type" value="Genomic_DNA"/>
</dbReference>
<reference evidence="1" key="1">
    <citation type="submission" date="2021-07" db="EMBL/GenBank/DDBJ databases">
        <title>Roseobacter insulae sp. nov., isolated from a tidal flat.</title>
        <authorList>
            <person name="Park S."/>
            <person name="Yoon J.-H."/>
        </authorList>
    </citation>
    <scope>NUCLEOTIDE SEQUENCE</scope>
    <source>
        <strain evidence="1">YSTF-M11</strain>
    </source>
</reference>
<dbReference type="AlphaFoldDB" id="A0A9X1FU90"/>
<evidence type="ECO:0000313" key="1">
    <source>
        <dbReference type="EMBL" id="MBW4707752.1"/>
    </source>
</evidence>
<sequence>MVELVAKSPCAGLLPMTVGEVTLSEVDLGVLTSVAPFKGQRKAASEALKEAHGMALPAPNRATGREQARAIWFGRDMALLAGPLPDTSLTRTAALTDQSDAWACVTLAGRPAEDVLARLVPVDMRAAHFKRGHTVRTQIMHMNGSITRIGAESFLILAFRAMAATLVHDLKQAMEGVAARG</sequence>
<gene>
    <name evidence="1" type="ORF">KX928_08125</name>
</gene>
<organism evidence="1 2">
    <name type="scientific">Roseobacter insulae</name>
    <dbReference type="NCBI Taxonomy" id="2859783"/>
    <lineage>
        <taxon>Bacteria</taxon>
        <taxon>Pseudomonadati</taxon>
        <taxon>Pseudomonadota</taxon>
        <taxon>Alphaproteobacteria</taxon>
        <taxon>Rhodobacterales</taxon>
        <taxon>Roseobacteraceae</taxon>
        <taxon>Roseobacter</taxon>
    </lineage>
</organism>
<proteinExistence type="predicted"/>